<gene>
    <name evidence="3" type="ORF">JCM31185_14240</name>
</gene>
<dbReference type="RefSeq" id="WP_407884015.1">
    <property type="nucleotide sequence ID" value="NZ_BQXO01000003.1"/>
</dbReference>
<accession>A0ABQ5JNS1</accession>
<evidence type="ECO:0000313" key="4">
    <source>
        <dbReference type="Proteomes" id="UP001628078"/>
    </source>
</evidence>
<comment type="caution">
    <text evidence="3">The sequence shown here is derived from an EMBL/GenBank/DDBJ whole genome shotgun (WGS) entry which is preliminary data.</text>
</comment>
<evidence type="ECO:0000256" key="1">
    <source>
        <dbReference type="SAM" id="MobiDB-lite"/>
    </source>
</evidence>
<keyword evidence="2" id="KW-0472">Membrane</keyword>
<feature type="region of interest" description="Disordered" evidence="1">
    <location>
        <begin position="38"/>
        <end position="87"/>
    </location>
</feature>
<dbReference type="Proteomes" id="UP001628078">
    <property type="component" value="Unassembled WGS sequence"/>
</dbReference>
<evidence type="ECO:0000313" key="3">
    <source>
        <dbReference type="EMBL" id="GKT06136.1"/>
    </source>
</evidence>
<reference evidence="3 4" key="1">
    <citation type="submission" date="2022-03" db="EMBL/GenBank/DDBJ databases">
        <title>Draft genome sequence of Furfurilactobacillus curtus JCM 31185.</title>
        <authorList>
            <person name="Suzuki S."/>
            <person name="Endo A."/>
            <person name="Kajikawa A."/>
        </authorList>
    </citation>
    <scope>NUCLEOTIDE SEQUENCE [LARGE SCALE GENOMIC DNA]</scope>
    <source>
        <strain evidence="3 4">JCM 31185</strain>
    </source>
</reference>
<name>A0ABQ5JNS1_9LACO</name>
<keyword evidence="2" id="KW-0812">Transmembrane</keyword>
<feature type="transmembrane region" description="Helical" evidence="2">
    <location>
        <begin position="12"/>
        <end position="33"/>
    </location>
</feature>
<proteinExistence type="predicted"/>
<keyword evidence="2" id="KW-1133">Transmembrane helix</keyword>
<feature type="compositionally biased region" description="Low complexity" evidence="1">
    <location>
        <begin position="42"/>
        <end position="85"/>
    </location>
</feature>
<evidence type="ECO:0000256" key="2">
    <source>
        <dbReference type="SAM" id="Phobius"/>
    </source>
</evidence>
<organism evidence="3 4">
    <name type="scientific">Furfurilactobacillus curtus</name>
    <dbReference type="NCBI Taxonomy" id="1746200"/>
    <lineage>
        <taxon>Bacteria</taxon>
        <taxon>Bacillati</taxon>
        <taxon>Bacillota</taxon>
        <taxon>Bacilli</taxon>
        <taxon>Lactobacillales</taxon>
        <taxon>Lactobacillaceae</taxon>
        <taxon>Furfurilactobacillus</taxon>
    </lineage>
</organism>
<keyword evidence="4" id="KW-1185">Reference proteome</keyword>
<protein>
    <submittedName>
        <fullName evidence="3">Uncharacterized protein</fullName>
    </submittedName>
</protein>
<sequence length="216" mass="22691">MMRSQQQNQRRTWIWVSLAIVLVVAGILIGVFLGREGNSSKTSAPATSQRRSTSASSVTSQKNSASSESSTAESSSPSSTESVTAGPYSVSTEELNAIRTWDFHGVNVPRSVNLSFNDDSGAGTITIVGAGGGSFGATYVEIPTKTIRVFSASTNAIRSVKVNSELQFNATTADTLSSAGSLYAFKNKQGGISLATPNYAGNVTNDEMDVMIELTN</sequence>
<dbReference type="EMBL" id="BQXO01000003">
    <property type="protein sequence ID" value="GKT06136.1"/>
    <property type="molecule type" value="Genomic_DNA"/>
</dbReference>